<dbReference type="PANTHER" id="PTHR33928">
    <property type="entry name" value="POLYGALACTURONASE QRT3"/>
    <property type="match status" value="1"/>
</dbReference>
<name>A0A1V6QC34_9EURO</name>
<protein>
    <submittedName>
        <fullName evidence="1">Uncharacterized protein</fullName>
    </submittedName>
</protein>
<reference evidence="2" key="1">
    <citation type="journal article" date="2017" name="Nat. Microbiol.">
        <title>Global analysis of biosynthetic gene clusters reveals vast potential of secondary metabolite production in Penicillium species.</title>
        <authorList>
            <person name="Nielsen J.C."/>
            <person name="Grijseels S."/>
            <person name="Prigent S."/>
            <person name="Ji B."/>
            <person name="Dainat J."/>
            <person name="Nielsen K.F."/>
            <person name="Frisvad J.C."/>
            <person name="Workman M."/>
            <person name="Nielsen J."/>
        </authorList>
    </citation>
    <scope>NUCLEOTIDE SEQUENCE [LARGE SCALE GENOMIC DNA]</scope>
    <source>
        <strain evidence="2">IBT 31811</strain>
    </source>
</reference>
<dbReference type="InterPro" id="IPR039279">
    <property type="entry name" value="QRT3-like"/>
</dbReference>
<gene>
    <name evidence="1" type="ORF">PENANT_c007G04420</name>
</gene>
<evidence type="ECO:0000313" key="1">
    <source>
        <dbReference type="EMBL" id="OQD86778.1"/>
    </source>
</evidence>
<dbReference type="InterPro" id="IPR012334">
    <property type="entry name" value="Pectin_lyas_fold"/>
</dbReference>
<dbReference type="AlphaFoldDB" id="A0A1V6QC34"/>
<dbReference type="InterPro" id="IPR011050">
    <property type="entry name" value="Pectin_lyase_fold/virulence"/>
</dbReference>
<keyword evidence="2" id="KW-1185">Reference proteome</keyword>
<evidence type="ECO:0000313" key="2">
    <source>
        <dbReference type="Proteomes" id="UP000191672"/>
    </source>
</evidence>
<sequence length="240" mass="26344">MFFPFSVCMVRDTIHVPVNSRVMGQARLQIMGCGDKFDDEQTPRPVVHVGLAGEGRISEFSDIMFTVLDTHVRVGGAIGSDMQVTGYTVLSSCVAASLLIHITPKASGYFENMWVWMADTSAQEQVSVYASRCVTIESSGPTWLWGTASEHSVMYQYNVVGAQGLFMGMIQTKSPYFQPVPLAPNPFTAGTFRGDPLCGSSLVWNKVSRIDSLTSNKEIGRWMRSTQTNITGHCGRINVV</sequence>
<dbReference type="SUPFAM" id="SSF51126">
    <property type="entry name" value="Pectin lyase-like"/>
    <property type="match status" value="1"/>
</dbReference>
<dbReference type="Gene3D" id="2.160.20.10">
    <property type="entry name" value="Single-stranded right-handed beta-helix, Pectin lyase-like"/>
    <property type="match status" value="2"/>
</dbReference>
<comment type="caution">
    <text evidence="1">The sequence shown here is derived from an EMBL/GenBank/DDBJ whole genome shotgun (WGS) entry which is preliminary data.</text>
</comment>
<proteinExistence type="predicted"/>
<dbReference type="PANTHER" id="PTHR33928:SF2">
    <property type="entry name" value="PECTATE LYASE SUPERFAMILY PROTEIN DOMAIN-CONTAINING PROTEIN-RELATED"/>
    <property type="match status" value="1"/>
</dbReference>
<dbReference type="STRING" id="416450.A0A1V6QC34"/>
<organism evidence="1 2">
    <name type="scientific">Penicillium antarcticum</name>
    <dbReference type="NCBI Taxonomy" id="416450"/>
    <lineage>
        <taxon>Eukaryota</taxon>
        <taxon>Fungi</taxon>
        <taxon>Dikarya</taxon>
        <taxon>Ascomycota</taxon>
        <taxon>Pezizomycotina</taxon>
        <taxon>Eurotiomycetes</taxon>
        <taxon>Eurotiomycetidae</taxon>
        <taxon>Eurotiales</taxon>
        <taxon>Aspergillaceae</taxon>
        <taxon>Penicillium</taxon>
    </lineage>
</organism>
<dbReference type="EMBL" id="MDYN01000007">
    <property type="protein sequence ID" value="OQD86778.1"/>
    <property type="molecule type" value="Genomic_DNA"/>
</dbReference>
<dbReference type="Proteomes" id="UP000191672">
    <property type="component" value="Unassembled WGS sequence"/>
</dbReference>
<dbReference type="GO" id="GO:0004650">
    <property type="term" value="F:polygalacturonase activity"/>
    <property type="evidence" value="ECO:0007669"/>
    <property type="project" value="InterPro"/>
</dbReference>
<accession>A0A1V6QC34</accession>